<dbReference type="PROSITE" id="PS51770">
    <property type="entry name" value="HOTDOG_ACOT"/>
    <property type="match status" value="1"/>
</dbReference>
<evidence type="ECO:0000256" key="3">
    <source>
        <dbReference type="PROSITE-ProRule" id="PRU01106"/>
    </source>
</evidence>
<evidence type="ECO:0000313" key="8">
    <source>
        <dbReference type="Proteomes" id="UP001221268"/>
    </source>
</evidence>
<dbReference type="Gene3D" id="3.10.129.10">
    <property type="entry name" value="Hotdog Thioesterase"/>
    <property type="match status" value="1"/>
</dbReference>
<dbReference type="GO" id="GO:0052816">
    <property type="term" value="F:long-chain fatty acyl-CoA hydrolase activity"/>
    <property type="evidence" value="ECO:0007669"/>
    <property type="project" value="TreeGrafter"/>
</dbReference>
<dbReference type="GO" id="GO:0006637">
    <property type="term" value="P:acyl-CoA metabolic process"/>
    <property type="evidence" value="ECO:0007669"/>
    <property type="project" value="TreeGrafter"/>
</dbReference>
<evidence type="ECO:0000313" key="5">
    <source>
        <dbReference type="EMBL" id="MCF7529275.1"/>
    </source>
</evidence>
<gene>
    <name evidence="5" type="primary">yciA</name>
    <name evidence="5" type="ORF">L4H06_03385</name>
    <name evidence="6" type="ORF">PJU73_04710</name>
</gene>
<reference evidence="6 8" key="2">
    <citation type="submission" date="2023-01" db="EMBL/GenBank/DDBJ databases">
        <authorList>
            <person name="Yang C."/>
        </authorList>
    </citation>
    <scope>NUCLEOTIDE SEQUENCE [LARGE SCALE GENOMIC DNA]</scope>
    <source>
        <strain evidence="6 8">ZJ106</strain>
    </source>
</reference>
<dbReference type="EMBL" id="CP116766">
    <property type="protein sequence ID" value="WCL70697.1"/>
    <property type="molecule type" value="Genomic_DNA"/>
</dbReference>
<dbReference type="InterPro" id="IPR033120">
    <property type="entry name" value="HOTDOG_ACOT"/>
</dbReference>
<dbReference type="AlphaFoldDB" id="A0AAW5ADX9"/>
<evidence type="ECO:0000256" key="2">
    <source>
        <dbReference type="ARBA" id="ARBA00022801"/>
    </source>
</evidence>
<reference evidence="5" key="1">
    <citation type="submission" date="2022-01" db="EMBL/GenBank/DDBJ databases">
        <title>Neisseria sp. ZJ104.</title>
        <authorList>
            <person name="Yang C."/>
        </authorList>
    </citation>
    <scope>NUCLEOTIDE SEQUENCE</scope>
    <source>
        <strain evidence="5">ZJ104</strain>
    </source>
</reference>
<name>A0AAW5ADX9_9NEIS</name>
<dbReference type="GO" id="GO:0005829">
    <property type="term" value="C:cytosol"/>
    <property type="evidence" value="ECO:0007669"/>
    <property type="project" value="TreeGrafter"/>
</dbReference>
<dbReference type="NCBIfam" id="NF007970">
    <property type="entry name" value="PRK10694.1"/>
    <property type="match status" value="1"/>
</dbReference>
<keyword evidence="2 3" id="KW-0378">Hydrolase</keyword>
<feature type="domain" description="HotDog ACOT-type" evidence="4">
    <location>
        <begin position="7"/>
        <end position="123"/>
    </location>
</feature>
<accession>A0AAW5ADX9</accession>
<dbReference type="Proteomes" id="UP001201397">
    <property type="component" value="Unassembled WGS sequence"/>
</dbReference>
<dbReference type="InterPro" id="IPR040170">
    <property type="entry name" value="Cytosol_ACT"/>
</dbReference>
<dbReference type="EC" id="3.1.2.20" evidence="5"/>
<dbReference type="PANTHER" id="PTHR11049">
    <property type="entry name" value="ACYL COENZYME A THIOESTER HYDROLASE"/>
    <property type="match status" value="1"/>
</dbReference>
<dbReference type="SUPFAM" id="SSF54637">
    <property type="entry name" value="Thioesterase/thiol ester dehydrase-isomerase"/>
    <property type="match status" value="1"/>
</dbReference>
<protein>
    <submittedName>
        <fullName evidence="5">Acyl-CoA thioester hydrolase YciA</fullName>
        <ecNumber evidence="5">3.1.2.20</ecNumber>
    </submittedName>
</protein>
<dbReference type="RefSeq" id="WP_237090548.1">
    <property type="nucleotide sequence ID" value="NZ_CP116766.1"/>
</dbReference>
<dbReference type="PANTHER" id="PTHR11049:SF5">
    <property type="entry name" value="ACYL-COA THIOESTER HYDROLASE YCIA"/>
    <property type="match status" value="1"/>
</dbReference>
<dbReference type="GO" id="GO:0009062">
    <property type="term" value="P:fatty acid catabolic process"/>
    <property type="evidence" value="ECO:0007669"/>
    <property type="project" value="TreeGrafter"/>
</dbReference>
<organism evidence="5 7">
    <name type="scientific">Neisseria lisongii</name>
    <dbReference type="NCBI Taxonomy" id="2912188"/>
    <lineage>
        <taxon>Bacteria</taxon>
        <taxon>Pseudomonadati</taxon>
        <taxon>Pseudomonadota</taxon>
        <taxon>Betaproteobacteria</taxon>
        <taxon>Neisseriales</taxon>
        <taxon>Neisseriaceae</taxon>
        <taxon>Neisseria</taxon>
    </lineage>
</organism>
<evidence type="ECO:0000313" key="6">
    <source>
        <dbReference type="EMBL" id="WCL70697.1"/>
    </source>
</evidence>
<dbReference type="InterPro" id="IPR006683">
    <property type="entry name" value="Thioestr_dom"/>
</dbReference>
<sequence>MTTTAKPTGELMLRTVARPKDTNTNLDIFGGWIMSQMDLGGGMLAAEIAQGRIVTVAVQEMVFLRPVKVGHIVNVYAHCLKVGNTSMQLKVEVWVKPFTNQQPDLPLEKVTEAVFAFVAIDDNGQPRPIPRENNPRLAHI</sequence>
<dbReference type="CDD" id="cd03442">
    <property type="entry name" value="BFIT_BACH"/>
    <property type="match status" value="1"/>
</dbReference>
<proteinExistence type="inferred from homology"/>
<dbReference type="EMBL" id="JAKKDL010000003">
    <property type="protein sequence ID" value="MCF7529275.1"/>
    <property type="molecule type" value="Genomic_DNA"/>
</dbReference>
<evidence type="ECO:0000256" key="1">
    <source>
        <dbReference type="ARBA" id="ARBA00010458"/>
    </source>
</evidence>
<keyword evidence="8" id="KW-1185">Reference proteome</keyword>
<dbReference type="Pfam" id="PF03061">
    <property type="entry name" value="4HBT"/>
    <property type="match status" value="1"/>
</dbReference>
<evidence type="ECO:0000259" key="4">
    <source>
        <dbReference type="PROSITE" id="PS51770"/>
    </source>
</evidence>
<dbReference type="FunFam" id="3.10.129.10:FF:000008">
    <property type="entry name" value="Acyl-CoA thioester hydrolase"/>
    <property type="match status" value="1"/>
</dbReference>
<dbReference type="Proteomes" id="UP001221268">
    <property type="component" value="Chromosome"/>
</dbReference>
<dbReference type="InterPro" id="IPR029069">
    <property type="entry name" value="HotDog_dom_sf"/>
</dbReference>
<comment type="similarity">
    <text evidence="1">Belongs to the acyl coenzyme A hydrolase family.</text>
</comment>
<evidence type="ECO:0000313" key="7">
    <source>
        <dbReference type="Proteomes" id="UP001201397"/>
    </source>
</evidence>